<dbReference type="GO" id="GO:0006397">
    <property type="term" value="P:mRNA processing"/>
    <property type="evidence" value="ECO:0007669"/>
    <property type="project" value="UniProtKB-KW"/>
</dbReference>
<protein>
    <submittedName>
        <fullName evidence="8">Pre-mRNA 3'-end-processing factor FIP1</fullName>
    </submittedName>
</protein>
<evidence type="ECO:0000256" key="2">
    <source>
        <dbReference type="ARBA" id="ARBA00007459"/>
    </source>
</evidence>
<feature type="region of interest" description="Disordered" evidence="5">
    <location>
        <begin position="1"/>
        <end position="57"/>
    </location>
</feature>
<evidence type="ECO:0000259" key="6">
    <source>
        <dbReference type="Pfam" id="PF05182"/>
    </source>
</evidence>
<reference evidence="8" key="1">
    <citation type="submission" date="2022-11" db="UniProtKB">
        <authorList>
            <consortium name="WormBaseParasite"/>
        </authorList>
    </citation>
    <scope>IDENTIFICATION</scope>
</reference>
<dbReference type="AlphaFoldDB" id="A0A915DCV7"/>
<evidence type="ECO:0000313" key="8">
    <source>
        <dbReference type="WBParaSite" id="jg1830"/>
    </source>
</evidence>
<keyword evidence="4" id="KW-0539">Nucleus</keyword>
<name>A0A915DCV7_9BILA</name>
<feature type="domain" description="Pre-mRNA polyadenylation factor Fip1" evidence="6">
    <location>
        <begin position="70"/>
        <end position="95"/>
    </location>
</feature>
<proteinExistence type="inferred from homology"/>
<dbReference type="Pfam" id="PF05182">
    <property type="entry name" value="Fip1"/>
    <property type="match status" value="1"/>
</dbReference>
<evidence type="ECO:0000256" key="4">
    <source>
        <dbReference type="ARBA" id="ARBA00023242"/>
    </source>
</evidence>
<comment type="subcellular location">
    <subcellularLocation>
        <location evidence="1">Nucleus</location>
    </subcellularLocation>
</comment>
<sequence>MEKESSAVLEENGEQENALVGPESEGNYFLDESSDEDDFMSSSQKQQSDGQTARVELDATPLCNGSIIYDSDLANMVDRPWTKPGANVTDYFNYGSMKILGISIVRDKKSFEQNLVTKVLSTELFLMR</sequence>
<keyword evidence="3" id="KW-0507">mRNA processing</keyword>
<evidence type="ECO:0000313" key="7">
    <source>
        <dbReference type="Proteomes" id="UP000887574"/>
    </source>
</evidence>
<evidence type="ECO:0000256" key="5">
    <source>
        <dbReference type="SAM" id="MobiDB-lite"/>
    </source>
</evidence>
<accession>A0A915DCV7</accession>
<dbReference type="Proteomes" id="UP000887574">
    <property type="component" value="Unplaced"/>
</dbReference>
<dbReference type="InterPro" id="IPR007854">
    <property type="entry name" value="Fip1_dom"/>
</dbReference>
<evidence type="ECO:0000256" key="1">
    <source>
        <dbReference type="ARBA" id="ARBA00004123"/>
    </source>
</evidence>
<dbReference type="WBParaSite" id="jg1830">
    <property type="protein sequence ID" value="jg1830"/>
    <property type="gene ID" value="jg1830"/>
</dbReference>
<dbReference type="GO" id="GO:0005634">
    <property type="term" value="C:nucleus"/>
    <property type="evidence" value="ECO:0007669"/>
    <property type="project" value="UniProtKB-SubCell"/>
</dbReference>
<organism evidence="7 8">
    <name type="scientific">Ditylenchus dipsaci</name>
    <dbReference type="NCBI Taxonomy" id="166011"/>
    <lineage>
        <taxon>Eukaryota</taxon>
        <taxon>Metazoa</taxon>
        <taxon>Ecdysozoa</taxon>
        <taxon>Nematoda</taxon>
        <taxon>Chromadorea</taxon>
        <taxon>Rhabditida</taxon>
        <taxon>Tylenchina</taxon>
        <taxon>Tylenchomorpha</taxon>
        <taxon>Sphaerularioidea</taxon>
        <taxon>Anguinidae</taxon>
        <taxon>Anguininae</taxon>
        <taxon>Ditylenchus</taxon>
    </lineage>
</organism>
<evidence type="ECO:0000256" key="3">
    <source>
        <dbReference type="ARBA" id="ARBA00022664"/>
    </source>
</evidence>
<keyword evidence="7" id="KW-1185">Reference proteome</keyword>
<comment type="similarity">
    <text evidence="2">Belongs to the FIP1 family.</text>
</comment>